<evidence type="ECO:0000313" key="4">
    <source>
        <dbReference type="EMBL" id="ACO70318.1"/>
    </source>
</evidence>
<reference evidence="4 5" key="1">
    <citation type="journal article" date="2009" name="Science">
        <title>Green evolution and dynamic adaptations revealed by genomes of the marine picoeukaryotes Micromonas.</title>
        <authorList>
            <person name="Worden A.Z."/>
            <person name="Lee J.H."/>
            <person name="Mock T."/>
            <person name="Rouze P."/>
            <person name="Simmons M.P."/>
            <person name="Aerts A.L."/>
            <person name="Allen A.E."/>
            <person name="Cuvelier M.L."/>
            <person name="Derelle E."/>
            <person name="Everett M.V."/>
            <person name="Foulon E."/>
            <person name="Grimwood J."/>
            <person name="Gundlach H."/>
            <person name="Henrissat B."/>
            <person name="Napoli C."/>
            <person name="McDonald S.M."/>
            <person name="Parker M.S."/>
            <person name="Rombauts S."/>
            <person name="Salamov A."/>
            <person name="Von Dassow P."/>
            <person name="Badger J.H."/>
            <person name="Coutinho P.M."/>
            <person name="Demir E."/>
            <person name="Dubchak I."/>
            <person name="Gentemann C."/>
            <person name="Eikrem W."/>
            <person name="Gready J.E."/>
            <person name="John U."/>
            <person name="Lanier W."/>
            <person name="Lindquist E.A."/>
            <person name="Lucas S."/>
            <person name="Mayer K.F."/>
            <person name="Moreau H."/>
            <person name="Not F."/>
            <person name="Otillar R."/>
            <person name="Panaud O."/>
            <person name="Pangilinan J."/>
            <person name="Paulsen I."/>
            <person name="Piegu B."/>
            <person name="Poliakov A."/>
            <person name="Robbens S."/>
            <person name="Schmutz J."/>
            <person name="Toulza E."/>
            <person name="Wyss T."/>
            <person name="Zelensky A."/>
            <person name="Zhou K."/>
            <person name="Armbrust E.V."/>
            <person name="Bhattacharya D."/>
            <person name="Goodenough U.W."/>
            <person name="Van de Peer Y."/>
            <person name="Grigoriev I.V."/>
        </authorList>
    </citation>
    <scope>NUCLEOTIDE SEQUENCE [LARGE SCALE GENOMIC DNA]</scope>
    <source>
        <strain evidence="5">RCC299 / NOUM17</strain>
    </source>
</reference>
<evidence type="ECO:0000256" key="1">
    <source>
        <dbReference type="ARBA" id="ARBA00005742"/>
    </source>
</evidence>
<dbReference type="EMBL" id="CP001577">
    <property type="protein sequence ID" value="ACO70318.1"/>
    <property type="molecule type" value="Genomic_DNA"/>
</dbReference>
<comment type="similarity">
    <text evidence="1">Belongs to the selenoprotein M/F family.</text>
</comment>
<feature type="domain" description="Selenoprotein F/M" evidence="3">
    <location>
        <begin position="37"/>
        <end position="104"/>
    </location>
</feature>
<dbReference type="OrthoDB" id="539542at2759"/>
<dbReference type="InterPro" id="IPR036249">
    <property type="entry name" value="Thioredoxin-like_sf"/>
</dbReference>
<organism evidence="4 5">
    <name type="scientific">Micromonas commoda (strain RCC299 / NOUM17 / CCMP2709)</name>
    <name type="common">Picoplanktonic green alga</name>
    <dbReference type="NCBI Taxonomy" id="296587"/>
    <lineage>
        <taxon>Eukaryota</taxon>
        <taxon>Viridiplantae</taxon>
        <taxon>Chlorophyta</taxon>
        <taxon>Mamiellophyceae</taxon>
        <taxon>Mamiellales</taxon>
        <taxon>Mamiellaceae</taxon>
        <taxon>Micromonas</taxon>
    </lineage>
</organism>
<dbReference type="Gene3D" id="3.40.30.50">
    <property type="entry name" value="Sep15/SelM thioredoxin-like domain, active-site redox motif"/>
    <property type="match status" value="1"/>
</dbReference>
<feature type="signal peptide" evidence="2">
    <location>
        <begin position="1"/>
        <end position="21"/>
    </location>
</feature>
<dbReference type="OMA" id="KERAYPG"/>
<protein>
    <submittedName>
        <fullName evidence="4">Selenoprotein M</fullName>
    </submittedName>
</protein>
<dbReference type="Proteomes" id="UP000002009">
    <property type="component" value="Chromosome 12"/>
</dbReference>
<dbReference type="Pfam" id="PF08806">
    <property type="entry name" value="Sep15_SelM"/>
    <property type="match status" value="1"/>
</dbReference>
<keyword evidence="2" id="KW-0732">Signal</keyword>
<evidence type="ECO:0000256" key="2">
    <source>
        <dbReference type="SAM" id="SignalP"/>
    </source>
</evidence>
<dbReference type="InterPro" id="IPR014912">
    <property type="entry name" value="Sep15_SelM_dom"/>
</dbReference>
<name>C1FJA2_MICCC</name>
<feature type="chain" id="PRO_5002909474" evidence="2">
    <location>
        <begin position="22"/>
        <end position="151"/>
    </location>
</feature>
<gene>
    <name evidence="4" type="primary">SELM</name>
    <name evidence="4" type="ORF">MICPUN_112677</name>
</gene>
<dbReference type="InParanoid" id="C1FJA2"/>
<dbReference type="RefSeq" id="XP_002509060.1">
    <property type="nucleotide sequence ID" value="XM_002509014.1"/>
</dbReference>
<dbReference type="KEGG" id="mis:MICPUN_112677"/>
<dbReference type="GeneID" id="8248184"/>
<keyword evidence="5" id="KW-1185">Reference proteome</keyword>
<sequence>MRLLALALALLAASTAPSVDAARHLRSSDTAEHIGRAEFYPELKRFLKVEVEKERAYPGVGVKWERGHPVTLVLYDELDKEVERHNMEGWEVDKVRDMLHARGFHKKAADKLPGVKIGFNWLGSKSGEADRSNHRTQPLATAGLATALKVG</sequence>
<dbReference type="InterPro" id="IPR038219">
    <property type="entry name" value="Sep15/SelM_sf"/>
</dbReference>
<evidence type="ECO:0000259" key="3">
    <source>
        <dbReference type="Pfam" id="PF08806"/>
    </source>
</evidence>
<evidence type="ECO:0000313" key="5">
    <source>
        <dbReference type="Proteomes" id="UP000002009"/>
    </source>
</evidence>
<accession>C1FJA2</accession>
<proteinExistence type="inferred from homology"/>
<dbReference type="SUPFAM" id="SSF52833">
    <property type="entry name" value="Thioredoxin-like"/>
    <property type="match status" value="1"/>
</dbReference>
<dbReference type="AlphaFoldDB" id="C1FJA2"/>